<dbReference type="PANTHER" id="PTHR34322:SF2">
    <property type="entry name" value="TRANSPOSASE IS200-LIKE DOMAIN-CONTAINING PROTEIN"/>
    <property type="match status" value="1"/>
</dbReference>
<dbReference type="InterPro" id="IPR002686">
    <property type="entry name" value="Transposase_17"/>
</dbReference>
<dbReference type="SUPFAM" id="SSF143422">
    <property type="entry name" value="Transposase IS200-like"/>
    <property type="match status" value="1"/>
</dbReference>
<dbReference type="GO" id="GO:0004803">
    <property type="term" value="F:transposase activity"/>
    <property type="evidence" value="ECO:0007669"/>
    <property type="project" value="InterPro"/>
</dbReference>
<name>A0A1F6AFW6_9BACT</name>
<reference evidence="2 3" key="1">
    <citation type="journal article" date="2016" name="Nat. Commun.">
        <title>Thousands of microbial genomes shed light on interconnected biogeochemical processes in an aquifer system.</title>
        <authorList>
            <person name="Anantharaman K."/>
            <person name="Brown C.T."/>
            <person name="Hug L.A."/>
            <person name="Sharon I."/>
            <person name="Castelle C.J."/>
            <person name="Probst A.J."/>
            <person name="Thomas B.C."/>
            <person name="Singh A."/>
            <person name="Wilkins M.J."/>
            <person name="Karaoz U."/>
            <person name="Brodie E.L."/>
            <person name="Williams K.H."/>
            <person name="Hubbard S.S."/>
            <person name="Banfield J.F."/>
        </authorList>
    </citation>
    <scope>NUCLEOTIDE SEQUENCE [LARGE SCALE GENOMIC DNA]</scope>
</reference>
<evidence type="ECO:0000313" key="2">
    <source>
        <dbReference type="EMBL" id="OGG23614.1"/>
    </source>
</evidence>
<gene>
    <name evidence="2" type="ORF">A3A79_00125</name>
</gene>
<dbReference type="EMBL" id="MFJV01000001">
    <property type="protein sequence ID" value="OGG23614.1"/>
    <property type="molecule type" value="Genomic_DNA"/>
</dbReference>
<dbReference type="AlphaFoldDB" id="A0A1F6AFW6"/>
<dbReference type="PANTHER" id="PTHR34322">
    <property type="entry name" value="TRANSPOSASE, Y1_TNP DOMAIN-CONTAINING"/>
    <property type="match status" value="1"/>
</dbReference>
<protein>
    <recommendedName>
        <fullName evidence="1">Transposase IS200-like domain-containing protein</fullName>
    </recommendedName>
</protein>
<dbReference type="GO" id="GO:0006313">
    <property type="term" value="P:DNA transposition"/>
    <property type="evidence" value="ECO:0007669"/>
    <property type="project" value="InterPro"/>
</dbReference>
<dbReference type="GO" id="GO:0003677">
    <property type="term" value="F:DNA binding"/>
    <property type="evidence" value="ECO:0007669"/>
    <property type="project" value="InterPro"/>
</dbReference>
<evidence type="ECO:0000313" key="3">
    <source>
        <dbReference type="Proteomes" id="UP000178759"/>
    </source>
</evidence>
<dbReference type="Pfam" id="PF01797">
    <property type="entry name" value="Y1_Tnp"/>
    <property type="match status" value="1"/>
</dbReference>
<dbReference type="Proteomes" id="UP000178759">
    <property type="component" value="Unassembled WGS sequence"/>
</dbReference>
<evidence type="ECO:0000259" key="1">
    <source>
        <dbReference type="SMART" id="SM01321"/>
    </source>
</evidence>
<feature type="domain" description="Transposase IS200-like" evidence="1">
    <location>
        <begin position="44"/>
        <end position="178"/>
    </location>
</feature>
<dbReference type="Gene3D" id="3.30.70.1290">
    <property type="entry name" value="Transposase IS200-like"/>
    <property type="match status" value="1"/>
</dbReference>
<sequence length="253" mass="29941">MLGKTMVTNGGWKGKQSLYLRGDSLKIKVYTKLMPAKNALKEYDPGGYYHIYNRGVDKRTIFQEDRDYKTFLSYLEIYLTAEPLQGDSLKPPSRKLKNYNGEITLLCYCLMPNHFHLFVKQNSDHGIDHFMRSLATKYVRYFNSHYRRIGPLFQGTYKGVRVTDENQFIYLSKYIHRNPISLSPFKETPRMLDEYGYSSYGNYLHRFSQEWVSTESILSYFFHKNPHMNYRSFVEQGNFDDIKPITEVTLDLE</sequence>
<dbReference type="STRING" id="1798392.A3A79_00125"/>
<accession>A0A1F6AFW6</accession>
<comment type="caution">
    <text evidence="2">The sequence shown here is derived from an EMBL/GenBank/DDBJ whole genome shotgun (WGS) entry which is preliminary data.</text>
</comment>
<proteinExistence type="predicted"/>
<organism evidence="2 3">
    <name type="scientific">Candidatus Gottesmanbacteria bacterium RIFCSPLOWO2_01_FULL_43_11b</name>
    <dbReference type="NCBI Taxonomy" id="1798392"/>
    <lineage>
        <taxon>Bacteria</taxon>
        <taxon>Candidatus Gottesmaniibacteriota</taxon>
    </lineage>
</organism>
<dbReference type="InterPro" id="IPR036515">
    <property type="entry name" value="Transposase_17_sf"/>
</dbReference>
<dbReference type="SMART" id="SM01321">
    <property type="entry name" value="Y1_Tnp"/>
    <property type="match status" value="1"/>
</dbReference>